<dbReference type="InterPro" id="IPR052336">
    <property type="entry name" value="MlaD_Phospholipid_Transporter"/>
</dbReference>
<keyword evidence="4" id="KW-1185">Reference proteome</keyword>
<dbReference type="PANTHER" id="PTHR33371:SF4">
    <property type="entry name" value="INTERMEMBRANE PHOSPHOLIPID TRANSPORT SYSTEM BINDING PROTEIN MLAD"/>
    <property type="match status" value="1"/>
</dbReference>
<name>A0A2S0PBJ5_9NEIS</name>
<keyword evidence="1" id="KW-1133">Transmembrane helix</keyword>
<dbReference type="STRING" id="1122240.GCA_000620105_01724"/>
<dbReference type="GO" id="GO:0005543">
    <property type="term" value="F:phospholipid binding"/>
    <property type="evidence" value="ECO:0007669"/>
    <property type="project" value="TreeGrafter"/>
</dbReference>
<evidence type="ECO:0000313" key="3">
    <source>
        <dbReference type="EMBL" id="AVY94758.1"/>
    </source>
</evidence>
<keyword evidence="1" id="KW-0812">Transmembrane</keyword>
<feature type="transmembrane region" description="Helical" evidence="1">
    <location>
        <begin position="6"/>
        <end position="26"/>
    </location>
</feature>
<keyword evidence="1" id="KW-0472">Membrane</keyword>
<evidence type="ECO:0000313" key="4">
    <source>
        <dbReference type="Proteomes" id="UP000244173"/>
    </source>
</evidence>
<protein>
    <submittedName>
        <fullName evidence="3">Outer membrane lipid asymmetry maintenance protein MlaD</fullName>
    </submittedName>
</protein>
<evidence type="ECO:0000256" key="1">
    <source>
        <dbReference type="SAM" id="Phobius"/>
    </source>
</evidence>
<proteinExistence type="predicted"/>
<feature type="domain" description="Mce/MlaD" evidence="2">
    <location>
        <begin position="39"/>
        <end position="115"/>
    </location>
</feature>
<dbReference type="InterPro" id="IPR030970">
    <property type="entry name" value="ABC_MlaD"/>
</dbReference>
<dbReference type="RefSeq" id="WP_028500578.1">
    <property type="nucleotide sequence ID" value="NZ_CALFSO010000033.1"/>
</dbReference>
<dbReference type="AlphaFoldDB" id="A0A2S0PBJ5"/>
<dbReference type="PANTHER" id="PTHR33371">
    <property type="entry name" value="INTERMEMBRANE PHOSPHOLIPID TRANSPORT SYSTEM BINDING PROTEIN MLAD-RELATED"/>
    <property type="match status" value="1"/>
</dbReference>
<evidence type="ECO:0000259" key="2">
    <source>
        <dbReference type="Pfam" id="PF02470"/>
    </source>
</evidence>
<dbReference type="GO" id="GO:0005548">
    <property type="term" value="F:phospholipid transporter activity"/>
    <property type="evidence" value="ECO:0007669"/>
    <property type="project" value="TreeGrafter"/>
</dbReference>
<dbReference type="Pfam" id="PF02470">
    <property type="entry name" value="MlaD"/>
    <property type="match status" value="1"/>
</dbReference>
<organism evidence="3 4">
    <name type="scientific">Microvirgula aerodenitrificans</name>
    <dbReference type="NCBI Taxonomy" id="57480"/>
    <lineage>
        <taxon>Bacteria</taxon>
        <taxon>Pseudomonadati</taxon>
        <taxon>Pseudomonadota</taxon>
        <taxon>Betaproteobacteria</taxon>
        <taxon>Neisseriales</taxon>
        <taxon>Aquaspirillaceae</taxon>
        <taxon>Microvirgula</taxon>
    </lineage>
</organism>
<dbReference type="EMBL" id="CP028519">
    <property type="protein sequence ID" value="AVY94758.1"/>
    <property type="molecule type" value="Genomic_DNA"/>
</dbReference>
<dbReference type="Proteomes" id="UP000244173">
    <property type="component" value="Chromosome"/>
</dbReference>
<sequence length="165" mass="17347">MKRATIDLWVGIFAVIGFAAILFLALKVANLTTASSASSYRVTAEFDNIGGLKVRAPVKAAGVIVGRVDDIRLDSKTMRARVMLALDSRYPFARDVAASINTSGLLGEQYVALLDGGDSEPLRAGDTISMTSSALVLEDLIGKFMLSFAEKGGDDGATKSAASLK</sequence>
<gene>
    <name evidence="3" type="primary">mlaD</name>
    <name evidence="3" type="ORF">DAI18_12440</name>
</gene>
<dbReference type="KEGG" id="maer:DAI18_12440"/>
<accession>A0A2S0PBJ5</accession>
<reference evidence="3 4" key="1">
    <citation type="submission" date="2018-04" db="EMBL/GenBank/DDBJ databases">
        <title>Denitrifier Microvirgula.</title>
        <authorList>
            <person name="Anderson E."/>
            <person name="Jang J."/>
            <person name="Ishii S."/>
        </authorList>
    </citation>
    <scope>NUCLEOTIDE SEQUENCE [LARGE SCALE GENOMIC DNA]</scope>
    <source>
        <strain evidence="3 4">BE2.4</strain>
    </source>
</reference>
<dbReference type="InterPro" id="IPR003399">
    <property type="entry name" value="Mce/MlaD"/>
</dbReference>
<dbReference type="NCBIfam" id="TIGR04430">
    <property type="entry name" value="OM_asym_MlaD"/>
    <property type="match status" value="1"/>
</dbReference>
<dbReference type="OrthoDB" id="9788420at2"/>